<feature type="region of interest" description="Disordered" evidence="1">
    <location>
        <begin position="167"/>
        <end position="192"/>
    </location>
</feature>
<protein>
    <recommendedName>
        <fullName evidence="4">LEPR-XLL domain-containing protein</fullName>
    </recommendedName>
</protein>
<dbReference type="InterPro" id="IPR013783">
    <property type="entry name" value="Ig-like_fold"/>
</dbReference>
<accession>A0ABV3RZH8</accession>
<feature type="region of interest" description="Disordered" evidence="1">
    <location>
        <begin position="211"/>
        <end position="239"/>
    </location>
</feature>
<feature type="compositionally biased region" description="Polar residues" evidence="1">
    <location>
        <begin position="167"/>
        <end position="181"/>
    </location>
</feature>
<dbReference type="EMBL" id="JBAKFG010000003">
    <property type="protein sequence ID" value="MEX0373541.1"/>
    <property type="molecule type" value="Genomic_DNA"/>
</dbReference>
<evidence type="ECO:0000313" key="3">
    <source>
        <dbReference type="Proteomes" id="UP001556636"/>
    </source>
</evidence>
<organism evidence="2 3">
    <name type="scientific">Spiribacter roseus</name>
    <dbReference type="NCBI Taxonomy" id="1855875"/>
    <lineage>
        <taxon>Bacteria</taxon>
        <taxon>Pseudomonadati</taxon>
        <taxon>Pseudomonadota</taxon>
        <taxon>Gammaproteobacteria</taxon>
        <taxon>Chromatiales</taxon>
        <taxon>Ectothiorhodospiraceae</taxon>
        <taxon>Spiribacter</taxon>
    </lineage>
</organism>
<feature type="compositionally biased region" description="Gly residues" evidence="1">
    <location>
        <begin position="211"/>
        <end position="220"/>
    </location>
</feature>
<sequence length="2902" mass="293186">MMKRLAHGVGVSRKRRPLRDANGIDTSAIRQLLVRELKHPSSKLTAIAGGPVAERAESLLEMAQRHRKALRASGGLLFLLAPLLANAQEEAEYVDLRDLASVVDATLDADGNVKLELADGSVVEVQASEVAIGADGQILVTAGALTVAGVLFPQWAVDAGSAAVESTTQLPANSTQATPSGNDAPADSEGGSFGMLGGALGGVALLGAAAGGGGGGGGGSASTPTAPSTPDPGTSGLVVDGYIEGATVFRDLDEDGEYDSNEPSEQTNAEGRYSGLTGDRSKPIVSLGGTDQGTGLEVPGAFTAPAGWEVVSPLNTLVQARISNNGESAAEAESAVKELLGLDQGKDPGPLSTTDPIADDNLDLIKAGVQVANAMSIAADAVDGNAEAKAEAASAVAKALAAAEPGHGEVLGSQNLESTLKDTLESLGIAPSAVLQEIQKVNQDVDRAGSAEDVFDVQGQGLEKAAEQDLSAPEIDSLDAASLESIQPGGTAQVRFAFTEAAKGFDIDDITLSGTAALEIVGLTPLEDNNYALELRLVENAEVSGASLRFGTGFEDVAGNVPNSETLLSLPDISKKAELVIGGDGADFETLTGALDFAVSGDALRLGAGESAEISSAQIGDLNSNSVTLSVGSDGDLSLSDGLDENPVDMSAISVDGDGRFENQVENATALASGSVLGDLAINVVTGGELTLTATQADGRSIFGEGDVIVTELAGAASMADLSGLASGGGVALQSNATDGQFSGAIQSATLEVTGGSLDISGADITGEVAAKVSSGATLKLAAAQLEQVTVEGGDGTGYGELQIRAMPAAAQNPEIADGLATRVLIDAPTDVSQYGDLTWLDEVEISDSGSLTLTAAQLDDLGSDKIDGSGELRIEGLGSSFSQDLSGLSGDVRVTVDQSVTLADAANLGSATIKLADGAVLTAAAGQLSGVDIAGDGDLVLSGTVDPAVTIFSDYQVNAIDLTDATLSSGGLVLPPGVDVRLLHSQLTDDQVVRPVTVPEGSESSSSLNIDVSGLFSDSSTTASLELDARFGSGDDRIRFDFGPLAPGEDSADRKLSLTGTLNMGAGDDRFQVVNGTIDADQVLEDASVEDIVINSNLQIAADAFATLLDNIDELAESRLAGAGVITVTGDPEDLGDGSLIDLGKLGNFERGGVTAPTIELPAEFELDVHFSIPAEGSPLTVIVGGDADNPDYEPTGGFAETTVFNEAQLKAALAVSVSTDSNLRTIRLGEDISASTNINFDVAGQTNIDFSAGSLAVGAGVTATLPVALVGGARVRGEGAVQITNATTDSLAGADLSDISAGSVKLALSDQGELDVRGVTLGDIDFSVPANAELTLSASSLDGVAVGGLGDVVIQVNAGEAAALLSRLAVVEENSEAPSVIARFTESMNFTGDLGDSLSEVQISEETVSLTADLSQFDGRTVTGPGSLDLLTGGGSSSAVLSGVDVGGTKRLTVDGALNFSGDLGEFEVVLAEGSELSLSAGQAAGASIGGAGRLKVTLPVDAGSDPDLSQVTPTGGVTLVVKDDRVLSGGLLDSLDTDGPVQVEVAAGKELSIAAADLADIILGGAGDVSVTGLDPLAPGLDLSGLIAGLRNDGARKLGITTDSDLRDINLRQSDLALGDDVTVTLSADQVSGRGIEGSSASADATVLITDVAGGNGPDQTSVDGSVTATVLRPELALDGSQDSRFTDDNIINRSEIEAGITLSGTVSTKDAGNEFDTSHTVRVTAGDYVIEEVAEDDGSWSVILPSAVLGSLADEADPSIEVTALNGLGNALQNPQVLEFEIDLTPPDADAFTLALSGDTGQEGTFLVGDTLDVTVEESDANQGSVSFKADLTDFGIDNLIGLKSDGGGGFELPDTPLTAADAGLEGAETDTARVRILAADDAGNETILRSGFQSVDRVPPSIADNAISLSGASGSNGTFIVGDTLTVSIAGRDVTNLDGGGVTADLSDFGGDSAVELTQASSGNPFSAELDLSEGPIDIDTAQITVTATDDAGNAVTQTTTEQSVDLQSPGIAQDSIVLGGATGASGAFIVGDTLTVSIAASEITNLDGGGVVADLSDFGGGAAVELTQDGSGEPFTAALTLAESPAESPIDTDTAEITVTATDDAGNAVTRTTAEQSVDLKSPGIGSGSIGLSGATGTNGTFIVGDTLTVSIAASDITNLDDGEVVVDLSDFGGGAVVVLTQNDSDDPFTAELTLDESPAESPIDTDTAEITVTATDDAGNAVTRTAAGQSVDLESPGIAPDSISLSGATGSNDAFIVGDTLTVSIAASDVTNLDGGEVVADLSAFGGDSAVTLSGSQNSSEYSTTLALREGSVETENADITVTARDDAGNEATQTSSATTVDRVSPTSPVIEPVAGDNRIDESEFPFTPTLSGDAEAGAAIALEVFAGREPEENATPLLSDSLTVPETGQWAFTAAESARPQALPNDYGDGDYTAVIGITDANGNVGPTETRVIELEARAPEVVSATLSDARLTQADAGDVVTLEVAFSEAMDQSQPVSVQLESAADVLREDADSGRWVADDRYALDYSVIEPEENVADIRFSLSQAQDLSSKPMSDEQTLSSGAQVVVTSGLLGQVGDIDDTGQDPTVTVGVLVDPRELADPLEFGALEFSVLFDTGAVTYVADSAAIQSSAESDQQFVEAVDVTESNTESNQGQVNFAAIADPAVSDFDQALITFDMNVSSSAASDPVNLDLSKVSVDKVALGEAQLTFDPTPEPSSAEAVVLSEGGFLLQSDQVERVELPATADGSGVRTLDGFTVGDTNGDIIDLGIDETDLDDRVGDEYRVIDDSGQVELQASDGLLIFSAGQPSDESVNQLAADLVAETSHEALFVLLPGENSYSDAAQSDDASLLRIEASEPAGDTASVTELATLRDLESSLSSLVDENLADFVPVSG</sequence>
<name>A0ABV3RZH8_9GAMM</name>
<reference evidence="2 3" key="1">
    <citation type="submission" date="2024-02" db="EMBL/GenBank/DDBJ databases">
        <title>New especies of Spiribacter isolated from saline water.</title>
        <authorList>
            <person name="Leon M.J."/>
            <person name="De La Haba R."/>
            <person name="Sanchez-Porro C."/>
            <person name="Ventosa A."/>
        </authorList>
    </citation>
    <scope>NUCLEOTIDE SEQUENCE [LARGE SCALE GENOMIC DNA]</scope>
    <source>
        <strain evidence="3">ag22IC6-196</strain>
    </source>
</reference>
<feature type="compositionally biased region" description="Low complexity" evidence="1">
    <location>
        <begin position="221"/>
        <end position="236"/>
    </location>
</feature>
<comment type="caution">
    <text evidence="2">The sequence shown here is derived from an EMBL/GenBank/DDBJ whole genome shotgun (WGS) entry which is preliminary data.</text>
</comment>
<keyword evidence="3" id="KW-1185">Reference proteome</keyword>
<gene>
    <name evidence="2" type="ORF">V6X51_08880</name>
</gene>
<feature type="compositionally biased region" description="Polar residues" evidence="1">
    <location>
        <begin position="2338"/>
        <end position="2355"/>
    </location>
</feature>
<feature type="region of interest" description="Disordered" evidence="1">
    <location>
        <begin position="2332"/>
        <end position="2379"/>
    </location>
</feature>
<feature type="region of interest" description="Disordered" evidence="1">
    <location>
        <begin position="254"/>
        <end position="280"/>
    </location>
</feature>
<evidence type="ECO:0000313" key="2">
    <source>
        <dbReference type="EMBL" id="MEX0373541.1"/>
    </source>
</evidence>
<evidence type="ECO:0008006" key="4">
    <source>
        <dbReference type="Google" id="ProtNLM"/>
    </source>
</evidence>
<dbReference type="Gene3D" id="2.60.40.10">
    <property type="entry name" value="Immunoglobulins"/>
    <property type="match status" value="2"/>
</dbReference>
<evidence type="ECO:0000256" key="1">
    <source>
        <dbReference type="SAM" id="MobiDB-lite"/>
    </source>
</evidence>
<proteinExistence type="predicted"/>
<dbReference type="Proteomes" id="UP001556636">
    <property type="component" value="Unassembled WGS sequence"/>
</dbReference>
<dbReference type="RefSeq" id="WP_367951758.1">
    <property type="nucleotide sequence ID" value="NZ_JBAKFG010000003.1"/>
</dbReference>